<dbReference type="EMBL" id="JQAN02000001">
    <property type="protein sequence ID" value="PPD59133.1"/>
    <property type="molecule type" value="Genomic_DNA"/>
</dbReference>
<dbReference type="PANTHER" id="PTHR10285">
    <property type="entry name" value="URIDINE KINASE"/>
    <property type="match status" value="1"/>
</dbReference>
<dbReference type="Proteomes" id="UP000235653">
    <property type="component" value="Unassembled WGS sequence"/>
</dbReference>
<organism evidence="1 2">
    <name type="scientific">Dehalogenimonas etheniformans</name>
    <dbReference type="NCBI Taxonomy" id="1536648"/>
    <lineage>
        <taxon>Bacteria</taxon>
        <taxon>Bacillati</taxon>
        <taxon>Chloroflexota</taxon>
        <taxon>Dehalococcoidia</taxon>
        <taxon>Dehalococcoidales</taxon>
        <taxon>Dehalococcoidaceae</taxon>
        <taxon>Dehalogenimonas</taxon>
    </lineage>
</organism>
<sequence length="297" mass="33479">MTDPLETYSLLFDNLKNCDKQSLLKTRDQVADVVRKALTSSLQDVSRMPGVNDQKNVHLPILQYVAHLLDSRSIIFIGIIGSPGSGKSTIASYWAIALKLGFGLDVLMLSSDDFYLPKSERVSRGYTWRGSPETHDISLFRDTIQNIYQGKFPLVVPRFDPKLDDRGAPDLIEVKPRVCILEGWMIGKLAEMACGSIRPFFDFLAYLNMSDIGAKHARFKRESMIYKESRGEMGFSPDEMSSFWLNSLKPNIDNFVKPYLNLSDLILELGPGHRICSIAKPVCSGAITNITRTYREK</sequence>
<gene>
    <name evidence="1" type="ORF">JP09_000170</name>
</gene>
<dbReference type="InterPro" id="IPR027417">
    <property type="entry name" value="P-loop_NTPase"/>
</dbReference>
<proteinExistence type="predicted"/>
<protein>
    <recommendedName>
        <fullName evidence="3">Phosphoribulokinase/uridine kinase domain-containing protein</fullName>
    </recommendedName>
</protein>
<dbReference type="SUPFAM" id="SSF52540">
    <property type="entry name" value="P-loop containing nucleoside triphosphate hydrolases"/>
    <property type="match status" value="1"/>
</dbReference>
<dbReference type="Gene3D" id="3.40.50.300">
    <property type="entry name" value="P-loop containing nucleotide triphosphate hydrolases"/>
    <property type="match status" value="1"/>
</dbReference>
<dbReference type="AlphaFoldDB" id="A0A2P5PA02"/>
<dbReference type="OrthoDB" id="455474at2"/>
<comment type="caution">
    <text evidence="1">The sequence shown here is derived from an EMBL/GenBank/DDBJ whole genome shotgun (WGS) entry which is preliminary data.</text>
</comment>
<evidence type="ECO:0000313" key="2">
    <source>
        <dbReference type="Proteomes" id="UP000235653"/>
    </source>
</evidence>
<dbReference type="PRINTS" id="PR00988">
    <property type="entry name" value="URIDINKINASE"/>
</dbReference>
<name>A0A2P5PA02_9CHLR</name>
<accession>A0A2P5PA02</accession>
<evidence type="ECO:0000313" key="1">
    <source>
        <dbReference type="EMBL" id="PPD59133.1"/>
    </source>
</evidence>
<reference evidence="1 2" key="1">
    <citation type="journal article" date="2017" name="ISME J.">
        <title>Grape pomace compost harbors organohalide-respiring Dehalogenimonas species with novel reductive dehalogenase genes.</title>
        <authorList>
            <person name="Yang Y."/>
            <person name="Higgins S.A."/>
            <person name="Yan J."/>
            <person name="Simsir B."/>
            <person name="Chourey K."/>
            <person name="Iyer R."/>
            <person name="Hettich R.L."/>
            <person name="Baldwin B."/>
            <person name="Ogles D.M."/>
            <person name="Loffler F.E."/>
        </authorList>
    </citation>
    <scope>NUCLEOTIDE SEQUENCE [LARGE SCALE GENOMIC DNA]</scope>
    <source>
        <strain evidence="1 2">GP</strain>
    </source>
</reference>
<evidence type="ECO:0008006" key="3">
    <source>
        <dbReference type="Google" id="ProtNLM"/>
    </source>
</evidence>
<keyword evidence="2" id="KW-1185">Reference proteome</keyword>
<dbReference type="RefSeq" id="WP_102331366.1">
    <property type="nucleotide sequence ID" value="NZ_CP058566.2"/>
</dbReference>